<dbReference type="AlphaFoldDB" id="A0A8I1EBV4"/>
<gene>
    <name evidence="1" type="ORF">JEU22_04590</name>
</gene>
<comment type="caution">
    <text evidence="1">The sequence shown here is derived from an EMBL/GenBank/DDBJ whole genome shotgun (WGS) entry which is preliminary data.</text>
</comment>
<name>A0A8I1EBV4_PSEPU</name>
<organism evidence="1 2">
    <name type="scientific">Pseudomonas putida</name>
    <name type="common">Arthrobacter siderocapsulatus</name>
    <dbReference type="NCBI Taxonomy" id="303"/>
    <lineage>
        <taxon>Bacteria</taxon>
        <taxon>Pseudomonadati</taxon>
        <taxon>Pseudomonadota</taxon>
        <taxon>Gammaproteobacteria</taxon>
        <taxon>Pseudomonadales</taxon>
        <taxon>Pseudomonadaceae</taxon>
        <taxon>Pseudomonas</taxon>
    </lineage>
</organism>
<accession>A0A8I1EBV4</accession>
<sequence length="101" mass="10869">MQNVTQSLLGLFDSIQSRIDDRNSRPAAVLCEVADKMVTWSKNVDLSELDSTPTNIFSQLMTLVSNGVSGASADADRSLGSIRAALPILRNGLRRHIAKAA</sequence>
<dbReference type="RefSeq" id="WP_198746796.1">
    <property type="nucleotide sequence ID" value="NZ_JAEHTE010000002.1"/>
</dbReference>
<protein>
    <submittedName>
        <fullName evidence="1">Uncharacterized protein</fullName>
    </submittedName>
</protein>
<evidence type="ECO:0000313" key="2">
    <source>
        <dbReference type="Proteomes" id="UP000637061"/>
    </source>
</evidence>
<dbReference type="Proteomes" id="UP000637061">
    <property type="component" value="Unassembled WGS sequence"/>
</dbReference>
<dbReference type="EMBL" id="JAEHTE010000002">
    <property type="protein sequence ID" value="MBI6883182.1"/>
    <property type="molecule type" value="Genomic_DNA"/>
</dbReference>
<reference evidence="1" key="1">
    <citation type="submission" date="2020-12" db="EMBL/GenBank/DDBJ databases">
        <title>Enhanced detection system for hospital associated transmission using whole genome sequencing surveillance.</title>
        <authorList>
            <person name="Harrison L.H."/>
            <person name="Van Tyne D."/>
            <person name="Marsh J.W."/>
            <person name="Griffith M.P."/>
            <person name="Snyder D.J."/>
            <person name="Cooper V.S."/>
            <person name="Mustapha M."/>
        </authorList>
    </citation>
    <scope>NUCLEOTIDE SEQUENCE</scope>
    <source>
        <strain evidence="1">PSB00042</strain>
    </source>
</reference>
<evidence type="ECO:0000313" key="1">
    <source>
        <dbReference type="EMBL" id="MBI6883182.1"/>
    </source>
</evidence>
<proteinExistence type="predicted"/>